<keyword evidence="2" id="KW-1185">Reference proteome</keyword>
<protein>
    <submittedName>
        <fullName evidence="1">Uncharacterized protein</fullName>
    </submittedName>
</protein>
<sequence>MEPASQKKCECTATYSNGDLNSAEKYLWDKMQWLGRRPTSGIHPFYRDSSLACTCKNLCDNNDNWTNQALLTPSPIRPKKCVALSHIYLLSLPSLSFNFKFDVMEDETVTSHSSTRGNVFASVAAASRGLVPTELPNLQSSSQRIAGSKRIALVDEDDLVIAQRTTGAQGEDWIVDNQSMHEFFGGSWDLWIGSGGGNQLSFNERGRCRSKESVIDFDVAMTFQRSGARRCRRTGPGFDAVPLRACLAHLVP</sequence>
<evidence type="ECO:0000313" key="1">
    <source>
        <dbReference type="EMBL" id="ESL08048.1"/>
    </source>
</evidence>
<dbReference type="EMBL" id="AUPL01004257">
    <property type="protein sequence ID" value="ESL08048.1"/>
    <property type="molecule type" value="Genomic_DNA"/>
</dbReference>
<organism evidence="1 2">
    <name type="scientific">Trypanosoma rangeli SC58</name>
    <dbReference type="NCBI Taxonomy" id="429131"/>
    <lineage>
        <taxon>Eukaryota</taxon>
        <taxon>Discoba</taxon>
        <taxon>Euglenozoa</taxon>
        <taxon>Kinetoplastea</taxon>
        <taxon>Metakinetoplastina</taxon>
        <taxon>Trypanosomatida</taxon>
        <taxon>Trypanosomatidae</taxon>
        <taxon>Trypanosoma</taxon>
        <taxon>Herpetosoma</taxon>
    </lineage>
</organism>
<gene>
    <name evidence="1" type="ORF">TRSC58_04257</name>
</gene>
<comment type="caution">
    <text evidence="1">The sequence shown here is derived from an EMBL/GenBank/DDBJ whole genome shotgun (WGS) entry which is preliminary data.</text>
</comment>
<dbReference type="OrthoDB" id="245615at2759"/>
<reference evidence="1 2" key="1">
    <citation type="submission" date="2013-07" db="EMBL/GenBank/DDBJ databases">
        <authorList>
            <person name="Stoco P.H."/>
            <person name="Wagner G."/>
            <person name="Gerber A."/>
            <person name="Zaha A."/>
            <person name="Thompson C."/>
            <person name="Bartholomeu D.C."/>
            <person name="Luckemeyer D.D."/>
            <person name="Bahia D."/>
            <person name="Loreto E."/>
            <person name="Prestes E.B."/>
            <person name="Lima F.M."/>
            <person name="Rodrigues-Luiz G."/>
            <person name="Vallejo G.A."/>
            <person name="Filho J.F."/>
            <person name="Monteiro K.M."/>
            <person name="Tyler K.M."/>
            <person name="de Almeida L.G."/>
            <person name="Ortiz M.F."/>
            <person name="Siervo M.A."/>
            <person name="de Moraes M.H."/>
            <person name="Cunha O.L."/>
            <person name="Mendonca-Neto R."/>
            <person name="Silva R."/>
            <person name="Teixeira S.M."/>
            <person name="Murta S.M."/>
            <person name="Sincero T.C."/>
            <person name="Mendes T.A."/>
            <person name="Urmenyi T.P."/>
            <person name="Silva V.G."/>
            <person name="da Rocha W.D."/>
            <person name="Andersson B."/>
            <person name="Romanha A.J."/>
            <person name="Steindel M."/>
            <person name="de Vasconcelos A.T."/>
            <person name="Grisard E.C."/>
        </authorList>
    </citation>
    <scope>NUCLEOTIDE SEQUENCE [LARGE SCALE GENOMIC DNA]</scope>
    <source>
        <strain evidence="1 2">SC58</strain>
    </source>
</reference>
<dbReference type="VEuPathDB" id="TriTrypDB:TRSC58_04257"/>
<dbReference type="AlphaFoldDB" id="A0A061IY33"/>
<accession>A0A061IY33</accession>
<evidence type="ECO:0000313" key="2">
    <source>
        <dbReference type="Proteomes" id="UP000031737"/>
    </source>
</evidence>
<name>A0A061IY33_TRYRA</name>
<dbReference type="Proteomes" id="UP000031737">
    <property type="component" value="Unassembled WGS sequence"/>
</dbReference>
<proteinExistence type="predicted"/>